<sequence length="135" mass="15432">MMNSQKQKLKLDGSRNRYVCTNDEVPIMEFRKEGKLFMNGKIDQSADGLDANVGNQFRQNLGKMIGKAIKTRYKCIKQIRESVFQECSTETTKLRKSNAETGHIDANCSKHRTSLLRLTKPPVYDSQTEQLSTQL</sequence>
<accession>A0ABQ5F7C4</accession>
<evidence type="ECO:0000313" key="2">
    <source>
        <dbReference type="Proteomes" id="UP001151760"/>
    </source>
</evidence>
<organism evidence="1 2">
    <name type="scientific">Tanacetum coccineum</name>
    <dbReference type="NCBI Taxonomy" id="301880"/>
    <lineage>
        <taxon>Eukaryota</taxon>
        <taxon>Viridiplantae</taxon>
        <taxon>Streptophyta</taxon>
        <taxon>Embryophyta</taxon>
        <taxon>Tracheophyta</taxon>
        <taxon>Spermatophyta</taxon>
        <taxon>Magnoliopsida</taxon>
        <taxon>eudicotyledons</taxon>
        <taxon>Gunneridae</taxon>
        <taxon>Pentapetalae</taxon>
        <taxon>asterids</taxon>
        <taxon>campanulids</taxon>
        <taxon>Asterales</taxon>
        <taxon>Asteraceae</taxon>
        <taxon>Asteroideae</taxon>
        <taxon>Anthemideae</taxon>
        <taxon>Anthemidinae</taxon>
        <taxon>Tanacetum</taxon>
    </lineage>
</organism>
<evidence type="ECO:0000313" key="1">
    <source>
        <dbReference type="EMBL" id="GJT59286.1"/>
    </source>
</evidence>
<keyword evidence="2" id="KW-1185">Reference proteome</keyword>
<gene>
    <name evidence="1" type="ORF">Tco_1002819</name>
</gene>
<proteinExistence type="predicted"/>
<dbReference type="EMBL" id="BQNB010017096">
    <property type="protein sequence ID" value="GJT59286.1"/>
    <property type="molecule type" value="Genomic_DNA"/>
</dbReference>
<dbReference type="Proteomes" id="UP001151760">
    <property type="component" value="Unassembled WGS sequence"/>
</dbReference>
<name>A0ABQ5F7C4_9ASTR</name>
<reference evidence="1" key="1">
    <citation type="journal article" date="2022" name="Int. J. Mol. Sci.">
        <title>Draft Genome of Tanacetum Coccineum: Genomic Comparison of Closely Related Tanacetum-Family Plants.</title>
        <authorList>
            <person name="Yamashiro T."/>
            <person name="Shiraishi A."/>
            <person name="Nakayama K."/>
            <person name="Satake H."/>
        </authorList>
    </citation>
    <scope>NUCLEOTIDE SEQUENCE</scope>
</reference>
<comment type="caution">
    <text evidence="1">The sequence shown here is derived from an EMBL/GenBank/DDBJ whole genome shotgun (WGS) entry which is preliminary data.</text>
</comment>
<reference evidence="1" key="2">
    <citation type="submission" date="2022-01" db="EMBL/GenBank/DDBJ databases">
        <authorList>
            <person name="Yamashiro T."/>
            <person name="Shiraishi A."/>
            <person name="Satake H."/>
            <person name="Nakayama K."/>
        </authorList>
    </citation>
    <scope>NUCLEOTIDE SEQUENCE</scope>
</reference>
<protein>
    <submittedName>
        <fullName evidence="1">Uncharacterized protein</fullName>
    </submittedName>
</protein>